<keyword evidence="2" id="KW-1185">Reference proteome</keyword>
<evidence type="ECO:0000313" key="2">
    <source>
        <dbReference type="Proteomes" id="UP000624404"/>
    </source>
</evidence>
<dbReference type="OrthoDB" id="3341310at2759"/>
<proteinExistence type="predicted"/>
<evidence type="ECO:0000313" key="1">
    <source>
        <dbReference type="EMBL" id="CAD6441857.1"/>
    </source>
</evidence>
<protein>
    <submittedName>
        <fullName evidence="1">Bb75720c-5569-4233-b904-c768bd637632</fullName>
    </submittedName>
</protein>
<dbReference type="EMBL" id="CAJHIA010000007">
    <property type="protein sequence ID" value="CAD6441857.1"/>
    <property type="molecule type" value="Genomic_DNA"/>
</dbReference>
<organism evidence="1 2">
    <name type="scientific">Sclerotinia trifoliorum</name>
    <dbReference type="NCBI Taxonomy" id="28548"/>
    <lineage>
        <taxon>Eukaryota</taxon>
        <taxon>Fungi</taxon>
        <taxon>Dikarya</taxon>
        <taxon>Ascomycota</taxon>
        <taxon>Pezizomycotina</taxon>
        <taxon>Leotiomycetes</taxon>
        <taxon>Helotiales</taxon>
        <taxon>Sclerotiniaceae</taxon>
        <taxon>Sclerotinia</taxon>
    </lineage>
</organism>
<comment type="caution">
    <text evidence="1">The sequence shown here is derived from an EMBL/GenBank/DDBJ whole genome shotgun (WGS) entry which is preliminary data.</text>
</comment>
<sequence>MIPENEHYLFVGNTFYTRRRDPAISELPDTAGQKPHLLSRQVAKVFPEGGNWIQYMTSLKLSSSFTKRGNSDPSLLHRSRGRAALRVRLGCGHLEYAVDAQEIVLGVQALFWRIITGKVPVKETDVKEG</sequence>
<dbReference type="AlphaFoldDB" id="A0A8H2ZK95"/>
<accession>A0A8H2ZK95</accession>
<name>A0A8H2ZK95_9HELO</name>
<reference evidence="1" key="1">
    <citation type="submission" date="2020-10" db="EMBL/GenBank/DDBJ databases">
        <authorList>
            <person name="Kusch S."/>
        </authorList>
    </citation>
    <scope>NUCLEOTIDE SEQUENCE</scope>
    <source>
        <strain evidence="1">SwB9</strain>
    </source>
</reference>
<gene>
    <name evidence="1" type="ORF">SCLTRI_LOCUS1650</name>
</gene>
<dbReference type="Proteomes" id="UP000624404">
    <property type="component" value="Unassembled WGS sequence"/>
</dbReference>